<keyword evidence="6" id="KW-1185">Reference proteome</keyword>
<evidence type="ECO:0000256" key="1">
    <source>
        <dbReference type="ARBA" id="ARBA00011051"/>
    </source>
</evidence>
<accession>A0A5D0RFS1</accession>
<evidence type="ECO:0000259" key="4">
    <source>
        <dbReference type="PROSITE" id="PS51819"/>
    </source>
</evidence>
<reference evidence="5 6" key="1">
    <citation type="submission" date="2019-08" db="EMBL/GenBank/DDBJ databases">
        <title>Genomes of Antarctic Bizionia species.</title>
        <authorList>
            <person name="Bowman J.P."/>
        </authorList>
    </citation>
    <scope>NUCLEOTIDE SEQUENCE [LARGE SCALE GENOMIC DNA]</scope>
    <source>
        <strain evidence="5 6">ADA-4</strain>
    </source>
</reference>
<name>A0A5D0RFS1_9FLAO</name>
<dbReference type="GO" id="GO:0046677">
    <property type="term" value="P:response to antibiotic"/>
    <property type="evidence" value="ECO:0007669"/>
    <property type="project" value="UniProtKB-KW"/>
</dbReference>
<dbReference type="RefSeq" id="WP_148403290.1">
    <property type="nucleotide sequence ID" value="NZ_VSKK01000001.1"/>
</dbReference>
<keyword evidence="3" id="KW-0046">Antibiotic resistance</keyword>
<comment type="caution">
    <text evidence="5">The sequence shown here is derived from an EMBL/GenBank/DDBJ whole genome shotgun (WGS) entry which is preliminary data.</text>
</comment>
<dbReference type="AlphaFoldDB" id="A0A5D0RFS1"/>
<dbReference type="InterPro" id="IPR029068">
    <property type="entry name" value="Glyas_Bleomycin-R_OHBP_Dase"/>
</dbReference>
<evidence type="ECO:0000313" key="6">
    <source>
        <dbReference type="Proteomes" id="UP000323720"/>
    </source>
</evidence>
<dbReference type="InterPro" id="IPR000335">
    <property type="entry name" value="Bleomycin-R"/>
</dbReference>
<comment type="similarity">
    <text evidence="1">Belongs to the bleomycin resistance protein family.</text>
</comment>
<proteinExistence type="inferred from homology"/>
<organism evidence="5 6">
    <name type="scientific">Bizionia myxarmorum</name>
    <dbReference type="NCBI Taxonomy" id="291186"/>
    <lineage>
        <taxon>Bacteria</taxon>
        <taxon>Pseudomonadati</taxon>
        <taxon>Bacteroidota</taxon>
        <taxon>Flavobacteriia</taxon>
        <taxon>Flavobacteriales</taxon>
        <taxon>Flavobacteriaceae</taxon>
        <taxon>Bizionia</taxon>
    </lineage>
</organism>
<gene>
    <name evidence="5" type="ORF">ES674_07310</name>
</gene>
<evidence type="ECO:0000256" key="2">
    <source>
        <dbReference type="ARBA" id="ARBA00021572"/>
    </source>
</evidence>
<dbReference type="InterPro" id="IPR037523">
    <property type="entry name" value="VOC_core"/>
</dbReference>
<dbReference type="Gene3D" id="3.10.180.10">
    <property type="entry name" value="2,3-Dihydroxybiphenyl 1,2-Dioxygenase, domain 1"/>
    <property type="match status" value="1"/>
</dbReference>
<sequence>MEKAHLHQIHPVLPVQDMVSALFFYVHKLGFEIAFADSPKEPTYAGIRRGAIEIHLQKQDKKSGQSGLGAANLRIVVQNMERLYVEYEANGVFQGPVQITKTAFGTKEFTVIDMHQNSLTFYAQSS</sequence>
<keyword evidence="5" id="KW-0223">Dioxygenase</keyword>
<keyword evidence="5" id="KW-0560">Oxidoreductase</keyword>
<protein>
    <recommendedName>
        <fullName evidence="2">Bleomycin resistance protein</fullName>
    </recommendedName>
</protein>
<dbReference type="PROSITE" id="PS51819">
    <property type="entry name" value="VOC"/>
    <property type="match status" value="1"/>
</dbReference>
<dbReference type="Proteomes" id="UP000323720">
    <property type="component" value="Unassembled WGS sequence"/>
</dbReference>
<dbReference type="Pfam" id="PF19581">
    <property type="entry name" value="Glyoxalase_7"/>
    <property type="match status" value="1"/>
</dbReference>
<dbReference type="SUPFAM" id="SSF54593">
    <property type="entry name" value="Glyoxalase/Bleomycin resistance protein/Dihydroxybiphenyl dioxygenase"/>
    <property type="match status" value="1"/>
</dbReference>
<evidence type="ECO:0000313" key="5">
    <source>
        <dbReference type="EMBL" id="TYB79558.1"/>
    </source>
</evidence>
<evidence type="ECO:0000256" key="3">
    <source>
        <dbReference type="ARBA" id="ARBA00023251"/>
    </source>
</evidence>
<dbReference type="EMBL" id="VSKK01000001">
    <property type="protein sequence ID" value="TYB79558.1"/>
    <property type="molecule type" value="Genomic_DNA"/>
</dbReference>
<dbReference type="GO" id="GO:0051213">
    <property type="term" value="F:dioxygenase activity"/>
    <property type="evidence" value="ECO:0007669"/>
    <property type="project" value="UniProtKB-KW"/>
</dbReference>
<feature type="domain" description="VOC" evidence="4">
    <location>
        <begin position="5"/>
        <end position="124"/>
    </location>
</feature>
<dbReference type="OrthoDB" id="66829at2"/>